<sequence>MASSSSESQARTVCLTCGDKGDEGLLIYCINCQDSAAHFYCLDDFCSTDDQSGWKCWDCAPRKYKVDSFRKSERISTRIDRAIDVRMKLEKKLYSRSSLAGRKFVATNHGMVETPQLSGDSSSPVLCMKNLSDSNDGNIELRDYDRLKERFDKVEAESLPFTSNIHDSGFSSPKRIKYRMTETAQLEDDSSTLIDRITNVHSFAELPRNEELRNRRRRRRLMIDDSCSSEEDNPINVKESSLAFQGYVGSLNTSNRKRRLMIDHSSCSEEDCTISVEESSVASQEHVGPLNTPNGQLSSRPHRQLFARSLMNPIWRGSFSITREKNQTNLGILAHLSRKACSKVSDIAIMLPPELVAEVLAKRRVWPKSFQNVPPTDGSIDLFFFPEYERDEKVYDGLLDDMIEGDNALKVIMKDLELLIFSSRELPLEHWRFQQKYYLWGVFQKVHSSLPVNNSSNETITPSKQSNQSGHSSPSHNKPKPDPTFQICHRPSSTIGCPFPSTQYTAFLNTSRSSSEDSSISSTTISVAEKTASS</sequence>
<dbReference type="InterPro" id="IPR011011">
    <property type="entry name" value="Znf_FYVE_PHD"/>
</dbReference>
<evidence type="ECO:0000256" key="1">
    <source>
        <dbReference type="ARBA" id="ARBA00022723"/>
    </source>
</evidence>
<dbReference type="Gene3D" id="3.30.40.10">
    <property type="entry name" value="Zinc/RING finger domain, C3HC4 (zinc finger)"/>
    <property type="match status" value="1"/>
</dbReference>
<proteinExistence type="predicted"/>
<gene>
    <name evidence="9" type="primary">LOC113698459</name>
</gene>
<evidence type="ECO:0000256" key="6">
    <source>
        <dbReference type="SAM" id="MobiDB-lite"/>
    </source>
</evidence>
<dbReference type="InterPro" id="IPR013083">
    <property type="entry name" value="Znf_RING/FYVE/PHD"/>
</dbReference>
<keyword evidence="8" id="KW-1185">Reference proteome</keyword>
<dbReference type="GO" id="GO:0008270">
    <property type="term" value="F:zinc ion binding"/>
    <property type="evidence" value="ECO:0007669"/>
    <property type="project" value="UniProtKB-KW"/>
</dbReference>
<protein>
    <submittedName>
        <fullName evidence="9">Uncharacterized protein isoform X1</fullName>
    </submittedName>
</protein>
<dbReference type="GeneID" id="113698459"/>
<keyword evidence="4" id="KW-0805">Transcription regulation</keyword>
<dbReference type="AlphaFoldDB" id="A0A6P6T712"/>
<dbReference type="Proteomes" id="UP001652660">
    <property type="component" value="Chromosome 7c"/>
</dbReference>
<dbReference type="PANTHER" id="PTHR33304">
    <property type="match status" value="1"/>
</dbReference>
<dbReference type="InterPro" id="IPR049914">
    <property type="entry name" value="PHD1-3/5-6"/>
</dbReference>
<dbReference type="SUPFAM" id="SSF57903">
    <property type="entry name" value="FYVE/PHD zinc finger"/>
    <property type="match status" value="1"/>
</dbReference>
<name>A0A6P6T712_COFAR</name>
<feature type="region of interest" description="Disordered" evidence="6">
    <location>
        <begin position="454"/>
        <end position="486"/>
    </location>
</feature>
<accession>A0A6P6T712</accession>
<dbReference type="InterPro" id="IPR056280">
    <property type="entry name" value="AIPP2-like_SPOC"/>
</dbReference>
<keyword evidence="5" id="KW-0804">Transcription</keyword>
<dbReference type="OrthoDB" id="1932206at2759"/>
<feature type="region of interest" description="Disordered" evidence="6">
    <location>
        <begin position="510"/>
        <end position="534"/>
    </location>
</feature>
<keyword evidence="2" id="KW-0863">Zinc-finger</keyword>
<dbReference type="GO" id="GO:0140566">
    <property type="term" value="F:histone reader activity"/>
    <property type="evidence" value="ECO:0007669"/>
    <property type="project" value="InterPro"/>
</dbReference>
<evidence type="ECO:0000313" key="8">
    <source>
        <dbReference type="Proteomes" id="UP001652660"/>
    </source>
</evidence>
<keyword evidence="3" id="KW-0862">Zinc</keyword>
<reference evidence="9" key="2">
    <citation type="submission" date="2025-08" db="UniProtKB">
        <authorList>
            <consortium name="RefSeq"/>
        </authorList>
    </citation>
    <scope>IDENTIFICATION</scope>
    <source>
        <tissue evidence="9">Leaves</tissue>
    </source>
</reference>
<evidence type="ECO:0000256" key="2">
    <source>
        <dbReference type="ARBA" id="ARBA00022771"/>
    </source>
</evidence>
<feature type="compositionally biased region" description="Polar residues" evidence="6">
    <location>
        <begin position="454"/>
        <end position="476"/>
    </location>
</feature>
<organism evidence="8 9">
    <name type="scientific">Coffea arabica</name>
    <name type="common">Arabian coffee</name>
    <dbReference type="NCBI Taxonomy" id="13443"/>
    <lineage>
        <taxon>Eukaryota</taxon>
        <taxon>Viridiplantae</taxon>
        <taxon>Streptophyta</taxon>
        <taxon>Embryophyta</taxon>
        <taxon>Tracheophyta</taxon>
        <taxon>Spermatophyta</taxon>
        <taxon>Magnoliopsida</taxon>
        <taxon>eudicotyledons</taxon>
        <taxon>Gunneridae</taxon>
        <taxon>Pentapetalae</taxon>
        <taxon>asterids</taxon>
        <taxon>lamiids</taxon>
        <taxon>Gentianales</taxon>
        <taxon>Rubiaceae</taxon>
        <taxon>Ixoroideae</taxon>
        <taxon>Gardenieae complex</taxon>
        <taxon>Bertiereae - Coffeeae clade</taxon>
        <taxon>Coffeeae</taxon>
        <taxon>Coffea</taxon>
    </lineage>
</organism>
<dbReference type="GO" id="GO:0034244">
    <property type="term" value="P:negative regulation of transcription elongation by RNA polymerase II"/>
    <property type="evidence" value="ECO:0007669"/>
    <property type="project" value="InterPro"/>
</dbReference>
<evidence type="ECO:0000256" key="4">
    <source>
        <dbReference type="ARBA" id="ARBA00023015"/>
    </source>
</evidence>
<dbReference type="PANTHER" id="PTHR33304:SF49">
    <property type="entry name" value="OS12G0161500 PROTEIN"/>
    <property type="match status" value="1"/>
</dbReference>
<reference evidence="8" key="1">
    <citation type="journal article" date="2025" name="Foods">
        <title>Unveiling the Microbial Signatures of Arabica Coffee Cherries: Insights into Ripeness Specific Diversity, Functional Traits, and Implications for Quality and Safety.</title>
        <authorList>
            <consortium name="RefSeq"/>
            <person name="Tenea G.N."/>
            <person name="Cifuentes V."/>
            <person name="Reyes P."/>
            <person name="Cevallos-Vallejos M."/>
        </authorList>
    </citation>
    <scope>NUCLEOTIDE SEQUENCE [LARGE SCALE GENOMIC DNA]</scope>
</reference>
<feature type="compositionally biased region" description="Low complexity" evidence="6">
    <location>
        <begin position="510"/>
        <end position="526"/>
    </location>
</feature>
<evidence type="ECO:0000256" key="3">
    <source>
        <dbReference type="ARBA" id="ARBA00022833"/>
    </source>
</evidence>
<evidence type="ECO:0000259" key="7">
    <source>
        <dbReference type="Pfam" id="PF23121"/>
    </source>
</evidence>
<evidence type="ECO:0000313" key="9">
    <source>
        <dbReference type="RefSeq" id="XP_027074084.2"/>
    </source>
</evidence>
<dbReference type="RefSeq" id="XP_027074084.2">
    <property type="nucleotide sequence ID" value="XM_027218283.2"/>
</dbReference>
<feature type="domain" description="AIPP2-like SPOC-like" evidence="7">
    <location>
        <begin position="315"/>
        <end position="443"/>
    </location>
</feature>
<evidence type="ECO:0000256" key="5">
    <source>
        <dbReference type="ARBA" id="ARBA00023163"/>
    </source>
</evidence>
<dbReference type="Pfam" id="PF23121">
    <property type="entry name" value="SPOC_AIPP2"/>
    <property type="match status" value="1"/>
</dbReference>
<keyword evidence="1" id="KW-0479">Metal-binding</keyword>